<dbReference type="Pfam" id="PF02518">
    <property type="entry name" value="HATPase_c"/>
    <property type="match status" value="1"/>
</dbReference>
<evidence type="ECO:0000313" key="7">
    <source>
        <dbReference type="EMBL" id="PWN05212.1"/>
    </source>
</evidence>
<organism evidence="7 8">
    <name type="scientific">Rhodohalobacter mucosus</name>
    <dbReference type="NCBI Taxonomy" id="2079485"/>
    <lineage>
        <taxon>Bacteria</taxon>
        <taxon>Pseudomonadati</taxon>
        <taxon>Balneolota</taxon>
        <taxon>Balneolia</taxon>
        <taxon>Balneolales</taxon>
        <taxon>Balneolaceae</taxon>
        <taxon>Rhodohalobacter</taxon>
    </lineage>
</organism>
<dbReference type="Gene3D" id="1.10.287.130">
    <property type="match status" value="1"/>
</dbReference>
<reference evidence="7 8" key="1">
    <citation type="submission" date="2018-05" db="EMBL/GenBank/DDBJ databases">
        <title>Rhodohalobacter halophilus gen. nov., sp. nov., a moderately halophilic member of the family Balneolaceae.</title>
        <authorList>
            <person name="Liu Z.-W."/>
        </authorList>
    </citation>
    <scope>NUCLEOTIDE SEQUENCE [LARGE SCALE GENOMIC DNA]</scope>
    <source>
        <strain evidence="7 8">8A47</strain>
    </source>
</reference>
<dbReference type="InterPro" id="IPR004358">
    <property type="entry name" value="Sig_transdc_His_kin-like_C"/>
</dbReference>
<dbReference type="Pfam" id="PF00512">
    <property type="entry name" value="HisKA"/>
    <property type="match status" value="1"/>
</dbReference>
<dbReference type="Proteomes" id="UP000245533">
    <property type="component" value="Unassembled WGS sequence"/>
</dbReference>
<evidence type="ECO:0000256" key="4">
    <source>
        <dbReference type="ARBA" id="ARBA00022679"/>
    </source>
</evidence>
<keyword evidence="5" id="KW-0418">Kinase</keyword>
<dbReference type="InterPro" id="IPR003661">
    <property type="entry name" value="HisK_dim/P_dom"/>
</dbReference>
<dbReference type="PANTHER" id="PTHR43047">
    <property type="entry name" value="TWO-COMPONENT HISTIDINE PROTEIN KINASE"/>
    <property type="match status" value="1"/>
</dbReference>
<evidence type="ECO:0000259" key="6">
    <source>
        <dbReference type="PROSITE" id="PS50109"/>
    </source>
</evidence>
<evidence type="ECO:0000256" key="5">
    <source>
        <dbReference type="ARBA" id="ARBA00022777"/>
    </source>
</evidence>
<dbReference type="SMART" id="SM00387">
    <property type="entry name" value="HATPase_c"/>
    <property type="match status" value="1"/>
</dbReference>
<dbReference type="InterPro" id="IPR005467">
    <property type="entry name" value="His_kinase_dom"/>
</dbReference>
<dbReference type="OrthoDB" id="9757990at2"/>
<sequence>MKEKNAVWAMNIPDDDGDMYRKREHQARLGVARFALRLHNCNVEERARFIVRKCNASWGGLIILTEEDELLTSAGPDTDPVFLSESDTAKIFTREFVRSDKLHAEPLILNQFVVGYFLLKKGTEPLPDADLIKLNTELIATDLEKEREQREWERYTYLVQSERMKSISDEEQQSMVLGMAAHDLTSPVNAINGYLEMLRNNVEKSEDLEQLKSTYRKISLGVKDIASIVSQFNDYSKLKLGGSSGGDVLVNLNWVLSDLCDLLSINAEKQELKLVAELPETPLFVRADMVKLKRAVMNLVSNAIKFCRKGGEIRVVLEKDGDEVAIRIHDNGIGIRKEMQDKIFRPFTQLPETLDVNDPGSLGLGLYITKRFISQHQGRIDVESEENVGSCFSILLPAADYDVSSSTEATSE</sequence>
<dbReference type="Gene3D" id="3.30.565.10">
    <property type="entry name" value="Histidine kinase-like ATPase, C-terminal domain"/>
    <property type="match status" value="1"/>
</dbReference>
<evidence type="ECO:0000256" key="1">
    <source>
        <dbReference type="ARBA" id="ARBA00000085"/>
    </source>
</evidence>
<proteinExistence type="predicted"/>
<dbReference type="InterPro" id="IPR036097">
    <property type="entry name" value="HisK_dim/P_sf"/>
</dbReference>
<feature type="domain" description="Histidine kinase" evidence="6">
    <location>
        <begin position="179"/>
        <end position="400"/>
    </location>
</feature>
<accession>A0A316TSK2</accession>
<dbReference type="AlphaFoldDB" id="A0A316TSK2"/>
<dbReference type="PRINTS" id="PR00344">
    <property type="entry name" value="BCTRLSENSOR"/>
</dbReference>
<dbReference type="SUPFAM" id="SSF47384">
    <property type="entry name" value="Homodimeric domain of signal transducing histidine kinase"/>
    <property type="match status" value="1"/>
</dbReference>
<evidence type="ECO:0000256" key="3">
    <source>
        <dbReference type="ARBA" id="ARBA00022553"/>
    </source>
</evidence>
<keyword evidence="4" id="KW-0808">Transferase</keyword>
<dbReference type="CDD" id="cd00082">
    <property type="entry name" value="HisKA"/>
    <property type="match status" value="1"/>
</dbReference>
<dbReference type="InterPro" id="IPR003594">
    <property type="entry name" value="HATPase_dom"/>
</dbReference>
<dbReference type="PANTHER" id="PTHR43047:SF72">
    <property type="entry name" value="OSMOSENSING HISTIDINE PROTEIN KINASE SLN1"/>
    <property type="match status" value="1"/>
</dbReference>
<evidence type="ECO:0000256" key="2">
    <source>
        <dbReference type="ARBA" id="ARBA00012438"/>
    </source>
</evidence>
<dbReference type="EMBL" id="QGGB01000011">
    <property type="protein sequence ID" value="PWN05212.1"/>
    <property type="molecule type" value="Genomic_DNA"/>
</dbReference>
<protein>
    <recommendedName>
        <fullName evidence="2">histidine kinase</fullName>
        <ecNumber evidence="2">2.7.13.3</ecNumber>
    </recommendedName>
</protein>
<evidence type="ECO:0000313" key="8">
    <source>
        <dbReference type="Proteomes" id="UP000245533"/>
    </source>
</evidence>
<dbReference type="GO" id="GO:0009927">
    <property type="term" value="F:histidine phosphotransfer kinase activity"/>
    <property type="evidence" value="ECO:0007669"/>
    <property type="project" value="TreeGrafter"/>
</dbReference>
<comment type="catalytic activity">
    <reaction evidence="1">
        <text>ATP + protein L-histidine = ADP + protein N-phospho-L-histidine.</text>
        <dbReference type="EC" id="2.7.13.3"/>
    </reaction>
</comment>
<dbReference type="InterPro" id="IPR036890">
    <property type="entry name" value="HATPase_C_sf"/>
</dbReference>
<name>A0A316TSK2_9BACT</name>
<keyword evidence="8" id="KW-1185">Reference proteome</keyword>
<comment type="caution">
    <text evidence="7">The sequence shown here is derived from an EMBL/GenBank/DDBJ whole genome shotgun (WGS) entry which is preliminary data.</text>
</comment>
<keyword evidence="3" id="KW-0597">Phosphoprotein</keyword>
<dbReference type="FunFam" id="3.30.565.10:FF:000006">
    <property type="entry name" value="Sensor histidine kinase WalK"/>
    <property type="match status" value="1"/>
</dbReference>
<dbReference type="PROSITE" id="PS50109">
    <property type="entry name" value="HIS_KIN"/>
    <property type="match status" value="1"/>
</dbReference>
<dbReference type="SMART" id="SM00388">
    <property type="entry name" value="HisKA"/>
    <property type="match status" value="1"/>
</dbReference>
<gene>
    <name evidence="7" type="ORF">DDZ15_15925</name>
</gene>
<dbReference type="CDD" id="cd00075">
    <property type="entry name" value="HATPase"/>
    <property type="match status" value="1"/>
</dbReference>
<dbReference type="GO" id="GO:0000155">
    <property type="term" value="F:phosphorelay sensor kinase activity"/>
    <property type="evidence" value="ECO:0007669"/>
    <property type="project" value="InterPro"/>
</dbReference>
<dbReference type="EC" id="2.7.13.3" evidence="2"/>
<dbReference type="GO" id="GO:0005886">
    <property type="term" value="C:plasma membrane"/>
    <property type="evidence" value="ECO:0007669"/>
    <property type="project" value="TreeGrafter"/>
</dbReference>
<dbReference type="RefSeq" id="WP_109648120.1">
    <property type="nucleotide sequence ID" value="NZ_QGGB01000011.1"/>
</dbReference>
<dbReference type="SUPFAM" id="SSF55874">
    <property type="entry name" value="ATPase domain of HSP90 chaperone/DNA topoisomerase II/histidine kinase"/>
    <property type="match status" value="1"/>
</dbReference>